<keyword evidence="4" id="KW-1185">Reference proteome</keyword>
<accession>A0A916UVD3</accession>
<feature type="compositionally biased region" description="Basic and acidic residues" evidence="2">
    <location>
        <begin position="664"/>
        <end position="686"/>
    </location>
</feature>
<dbReference type="Proteomes" id="UP000637002">
    <property type="component" value="Unassembled WGS sequence"/>
</dbReference>
<dbReference type="AlphaFoldDB" id="A0A916UVD3"/>
<dbReference type="RefSeq" id="WP_188612387.1">
    <property type="nucleotide sequence ID" value="NZ_BMGG01000011.1"/>
</dbReference>
<evidence type="ECO:0000256" key="2">
    <source>
        <dbReference type="SAM" id="MobiDB-lite"/>
    </source>
</evidence>
<feature type="region of interest" description="Disordered" evidence="2">
    <location>
        <begin position="457"/>
        <end position="508"/>
    </location>
</feature>
<evidence type="ECO:0000256" key="1">
    <source>
        <dbReference type="SAM" id="Coils"/>
    </source>
</evidence>
<comment type="caution">
    <text evidence="3">The sequence shown here is derived from an EMBL/GenBank/DDBJ whole genome shotgun (WGS) entry which is preliminary data.</text>
</comment>
<evidence type="ECO:0000313" key="4">
    <source>
        <dbReference type="Proteomes" id="UP000637002"/>
    </source>
</evidence>
<sequence>MADELRLPVRVVNEFSSPLAKLRNEMQSVARGPGLQQMRKDWAGVRTQVIDVSREVATGLTPAMVGAGAASFGVATAITAVALGVRNFALGARNVQLFSQETGIASQKLRVLQSLGERFEIDPSQMQGSLKVFSENFDKIKRNVSGIQMELRARGAGGLANDILSAKDVNTAVERAFKGLARIADPHRRQEIAKLLFGDEFWSTIAGSLGANIDKVLREIQDRISKLPAGTDAAANEFVENMSKIREAMEGIRVNAIGPLLPDIAQLIGALEKPLTWGGAEIVNTIKTLRDAIRDANKAYNEFANGEIGKGLSTLGFSWAPPMQPLPGARGEAEKTARDRLDGLTKQFDKLNGAIDAGKITGGARENAIGQRDRLGEEIRKLTEELVKLRQQGATIQQQSWGGTGIGGGAATIQTAAFGGIGAGFGGGPMADLRMQGSMQERMGAVAAMRRRFGSSGAAAASGGEEDGDAPASGRTEALPGARAPDAARRAARTNPLPGSSGSSAIPEINASAPVLPRNAPAGVGRSNISRGTNPDVVAYIRAAALKRGIDPNVAIAVANSEGLRGYDPDKMKVDRGGDFGTSFGPFQLHYKSNIPGVRNAGLGDVFTRRTGKHASDPSSWREQIDFALDEARKGGWGPWHGARNTGIPNWAGIGTVKPQDVSPEPRRRNDEAQGFDDRRTRRPAPEDYSAPWDNRFRAGDEMMRQSARAFGGLVPTGRTEHSAKIDLTINGLPTPNFRARSSLEGMFRQVNVSAGKGQMVKPHVPGEEI</sequence>
<protein>
    <recommendedName>
        <fullName evidence="5">Phage tail lysozyme domain-containing protein</fullName>
    </recommendedName>
</protein>
<organism evidence="3 4">
    <name type="scientific">Chelatococcus reniformis</name>
    <dbReference type="NCBI Taxonomy" id="1494448"/>
    <lineage>
        <taxon>Bacteria</taxon>
        <taxon>Pseudomonadati</taxon>
        <taxon>Pseudomonadota</taxon>
        <taxon>Alphaproteobacteria</taxon>
        <taxon>Hyphomicrobiales</taxon>
        <taxon>Chelatococcaceae</taxon>
        <taxon>Chelatococcus</taxon>
    </lineage>
</organism>
<reference evidence="3" key="1">
    <citation type="journal article" date="2014" name="Int. J. Syst. Evol. Microbiol.">
        <title>Complete genome sequence of Corynebacterium casei LMG S-19264T (=DSM 44701T), isolated from a smear-ripened cheese.</title>
        <authorList>
            <consortium name="US DOE Joint Genome Institute (JGI-PGF)"/>
            <person name="Walter F."/>
            <person name="Albersmeier A."/>
            <person name="Kalinowski J."/>
            <person name="Ruckert C."/>
        </authorList>
    </citation>
    <scope>NUCLEOTIDE SEQUENCE</scope>
    <source>
        <strain evidence="3">CGMCC 1.12919</strain>
    </source>
</reference>
<dbReference type="EMBL" id="BMGG01000011">
    <property type="protein sequence ID" value="GGC90324.1"/>
    <property type="molecule type" value="Genomic_DNA"/>
</dbReference>
<keyword evidence="1" id="KW-0175">Coiled coil</keyword>
<feature type="coiled-coil region" evidence="1">
    <location>
        <begin position="365"/>
        <end position="399"/>
    </location>
</feature>
<reference evidence="3" key="2">
    <citation type="submission" date="2020-09" db="EMBL/GenBank/DDBJ databases">
        <authorList>
            <person name="Sun Q."/>
            <person name="Zhou Y."/>
        </authorList>
    </citation>
    <scope>NUCLEOTIDE SEQUENCE</scope>
    <source>
        <strain evidence="3">CGMCC 1.12919</strain>
    </source>
</reference>
<evidence type="ECO:0008006" key="5">
    <source>
        <dbReference type="Google" id="ProtNLM"/>
    </source>
</evidence>
<name>A0A916UVD3_9HYPH</name>
<proteinExistence type="predicted"/>
<gene>
    <name evidence="3" type="ORF">GCM10010994_55200</name>
</gene>
<evidence type="ECO:0000313" key="3">
    <source>
        <dbReference type="EMBL" id="GGC90324.1"/>
    </source>
</evidence>
<feature type="region of interest" description="Disordered" evidence="2">
    <location>
        <begin position="648"/>
        <end position="694"/>
    </location>
</feature>